<dbReference type="RefSeq" id="WP_379024609.1">
    <property type="nucleotide sequence ID" value="NZ_JBHRTA010000038.1"/>
</dbReference>
<dbReference type="Proteomes" id="UP001595526">
    <property type="component" value="Unassembled WGS sequence"/>
</dbReference>
<gene>
    <name evidence="2" type="ORF">ACFOET_16425</name>
</gene>
<evidence type="ECO:0000259" key="1">
    <source>
        <dbReference type="Pfam" id="PF00534"/>
    </source>
</evidence>
<organism evidence="2 3">
    <name type="scientific">Parapedobacter deserti</name>
    <dbReference type="NCBI Taxonomy" id="1912957"/>
    <lineage>
        <taxon>Bacteria</taxon>
        <taxon>Pseudomonadati</taxon>
        <taxon>Bacteroidota</taxon>
        <taxon>Sphingobacteriia</taxon>
        <taxon>Sphingobacteriales</taxon>
        <taxon>Sphingobacteriaceae</taxon>
        <taxon>Parapedobacter</taxon>
    </lineage>
</organism>
<accession>A0ABV7JQQ9</accession>
<keyword evidence="2" id="KW-0328">Glycosyltransferase</keyword>
<dbReference type="EMBL" id="JBHRTA010000038">
    <property type="protein sequence ID" value="MFC3199213.1"/>
    <property type="molecule type" value="Genomic_DNA"/>
</dbReference>
<dbReference type="GO" id="GO:0016757">
    <property type="term" value="F:glycosyltransferase activity"/>
    <property type="evidence" value="ECO:0007669"/>
    <property type="project" value="UniProtKB-KW"/>
</dbReference>
<dbReference type="Pfam" id="PF00534">
    <property type="entry name" value="Glycos_transf_1"/>
    <property type="match status" value="1"/>
</dbReference>
<name>A0ABV7JQQ9_9SPHI</name>
<evidence type="ECO:0000313" key="2">
    <source>
        <dbReference type="EMBL" id="MFC3199213.1"/>
    </source>
</evidence>
<dbReference type="PANTHER" id="PTHR12526">
    <property type="entry name" value="GLYCOSYLTRANSFERASE"/>
    <property type="match status" value="1"/>
</dbReference>
<dbReference type="CDD" id="cd03801">
    <property type="entry name" value="GT4_PimA-like"/>
    <property type="match status" value="1"/>
</dbReference>
<dbReference type="SUPFAM" id="SSF53756">
    <property type="entry name" value="UDP-Glycosyltransferase/glycogen phosphorylase"/>
    <property type="match status" value="1"/>
</dbReference>
<protein>
    <submittedName>
        <fullName evidence="2">Glycosyltransferase family 4 protein</fullName>
        <ecNumber evidence="2">2.4.-.-</ecNumber>
    </submittedName>
</protein>
<evidence type="ECO:0000313" key="3">
    <source>
        <dbReference type="Proteomes" id="UP001595526"/>
    </source>
</evidence>
<comment type="caution">
    <text evidence="2">The sequence shown here is derived from an EMBL/GenBank/DDBJ whole genome shotgun (WGS) entry which is preliminary data.</text>
</comment>
<reference evidence="3" key="1">
    <citation type="journal article" date="2019" name="Int. J. Syst. Evol. Microbiol.">
        <title>The Global Catalogue of Microorganisms (GCM) 10K type strain sequencing project: providing services to taxonomists for standard genome sequencing and annotation.</title>
        <authorList>
            <consortium name="The Broad Institute Genomics Platform"/>
            <consortium name="The Broad Institute Genome Sequencing Center for Infectious Disease"/>
            <person name="Wu L."/>
            <person name="Ma J."/>
        </authorList>
    </citation>
    <scope>NUCLEOTIDE SEQUENCE [LARGE SCALE GENOMIC DNA]</scope>
    <source>
        <strain evidence="3">KCTC 52416</strain>
    </source>
</reference>
<proteinExistence type="predicted"/>
<dbReference type="InterPro" id="IPR001296">
    <property type="entry name" value="Glyco_trans_1"/>
</dbReference>
<dbReference type="Gene3D" id="3.40.50.2000">
    <property type="entry name" value="Glycogen Phosphorylase B"/>
    <property type="match status" value="2"/>
</dbReference>
<sequence length="369" mass="43145">MKRFLTIFPQLRNVHLTKDVGMIPYFLQREQHYDCTIACFGYDQYPYLEQEVQGLKLKVIKRLFKSDFLNLVLFIFSEHKKYDVLQMYHYSRDTLLLLYLFKALGLFRKKTYLKLDADDRIRSFKFGSGPSGLIARFLFRSISLVSIESKPLHEYLNNDNHLGRKITYIPNGFHHKNGEHVRVDYGEKSNLIVSVGRLGSRQKATELVCEAFTKFVISQPDWILMLIGTEEPVFSQYLDDLMFKHPFLHKKIKRLNEVTDRNLLMSYYKQAKMLVLPSRWEGFPLVYVEAISSGCYVITTPVSAGLDVTRNGELGVIVPFDSVDEIAYAMLDYAANESHMRTISSNIQNYAYQQFWWPRIVEKISEALY</sequence>
<keyword evidence="2" id="KW-0808">Transferase</keyword>
<keyword evidence="3" id="KW-1185">Reference proteome</keyword>
<dbReference type="EC" id="2.4.-.-" evidence="2"/>
<feature type="domain" description="Glycosyl transferase family 1" evidence="1">
    <location>
        <begin position="187"/>
        <end position="348"/>
    </location>
</feature>